<keyword evidence="4" id="KW-0720">Serine protease</keyword>
<dbReference type="InterPro" id="IPR043504">
    <property type="entry name" value="Peptidase_S1_PA_chymotrypsin"/>
</dbReference>
<evidence type="ECO:0000256" key="2">
    <source>
        <dbReference type="ARBA" id="ARBA00022670"/>
    </source>
</evidence>
<evidence type="ECO:0000313" key="9">
    <source>
        <dbReference type="Proteomes" id="UP001153714"/>
    </source>
</evidence>
<feature type="signal peptide" evidence="6">
    <location>
        <begin position="1"/>
        <end position="21"/>
    </location>
</feature>
<dbReference type="PRINTS" id="PR00722">
    <property type="entry name" value="CHYMOTRYPSIN"/>
</dbReference>
<dbReference type="GO" id="GO:0006508">
    <property type="term" value="P:proteolysis"/>
    <property type="evidence" value="ECO:0007669"/>
    <property type="project" value="UniProtKB-KW"/>
</dbReference>
<dbReference type="PROSITE" id="PS50240">
    <property type="entry name" value="TRYPSIN_DOM"/>
    <property type="match status" value="1"/>
</dbReference>
<dbReference type="EMBL" id="OU893348">
    <property type="protein sequence ID" value="CAG9787341.1"/>
    <property type="molecule type" value="Genomic_DNA"/>
</dbReference>
<reference evidence="8" key="1">
    <citation type="submission" date="2021-12" db="EMBL/GenBank/DDBJ databases">
        <authorList>
            <person name="King R."/>
        </authorList>
    </citation>
    <scope>NUCLEOTIDE SEQUENCE</scope>
</reference>
<evidence type="ECO:0000256" key="3">
    <source>
        <dbReference type="ARBA" id="ARBA00022801"/>
    </source>
</evidence>
<dbReference type="PROSITE" id="PS51257">
    <property type="entry name" value="PROKAR_LIPOPROTEIN"/>
    <property type="match status" value="1"/>
</dbReference>
<dbReference type="InterPro" id="IPR001254">
    <property type="entry name" value="Trypsin_dom"/>
</dbReference>
<evidence type="ECO:0000256" key="1">
    <source>
        <dbReference type="ARBA" id="ARBA00007664"/>
    </source>
</evidence>
<evidence type="ECO:0000256" key="5">
    <source>
        <dbReference type="ARBA" id="ARBA00023157"/>
    </source>
</evidence>
<dbReference type="OrthoDB" id="10061449at2759"/>
<accession>A0A9N9R0X8</accession>
<protein>
    <recommendedName>
        <fullName evidence="7">Peptidase S1 domain-containing protein</fullName>
    </recommendedName>
</protein>
<evidence type="ECO:0000256" key="4">
    <source>
        <dbReference type="ARBA" id="ARBA00022825"/>
    </source>
</evidence>
<dbReference type="PANTHER" id="PTHR24276">
    <property type="entry name" value="POLYSERASE-RELATED"/>
    <property type="match status" value="1"/>
</dbReference>
<keyword evidence="2" id="KW-0645">Protease</keyword>
<keyword evidence="9" id="KW-1185">Reference proteome</keyword>
<feature type="chain" id="PRO_5040269388" description="Peptidase S1 domain-containing protein" evidence="6">
    <location>
        <begin position="22"/>
        <end position="367"/>
    </location>
</feature>
<keyword evidence="5" id="KW-1015">Disulfide bond</keyword>
<keyword evidence="6" id="KW-0732">Signal</keyword>
<name>A0A9N9R0X8_9NEOP</name>
<dbReference type="SUPFAM" id="SSF50494">
    <property type="entry name" value="Trypsin-like serine proteases"/>
    <property type="match status" value="1"/>
</dbReference>
<dbReference type="PROSITE" id="PS00134">
    <property type="entry name" value="TRYPSIN_HIS"/>
    <property type="match status" value="1"/>
</dbReference>
<dbReference type="SMART" id="SM00020">
    <property type="entry name" value="Tryp_SPc"/>
    <property type="match status" value="1"/>
</dbReference>
<evidence type="ECO:0000256" key="6">
    <source>
        <dbReference type="SAM" id="SignalP"/>
    </source>
</evidence>
<evidence type="ECO:0000259" key="7">
    <source>
        <dbReference type="PROSITE" id="PS50240"/>
    </source>
</evidence>
<gene>
    <name evidence="8" type="ORF">DIATSA_LOCUS5227</name>
</gene>
<dbReference type="InterPro" id="IPR018114">
    <property type="entry name" value="TRYPSIN_HIS"/>
</dbReference>
<reference evidence="8" key="2">
    <citation type="submission" date="2022-10" db="EMBL/GenBank/DDBJ databases">
        <authorList>
            <consortium name="ENA_rothamsted_submissions"/>
            <consortium name="culmorum"/>
            <person name="King R."/>
        </authorList>
    </citation>
    <scope>NUCLEOTIDE SEQUENCE</scope>
</reference>
<dbReference type="CDD" id="cd00190">
    <property type="entry name" value="Tryp_SPc"/>
    <property type="match status" value="1"/>
</dbReference>
<keyword evidence="3" id="KW-0378">Hydrolase</keyword>
<dbReference type="InterPro" id="IPR001314">
    <property type="entry name" value="Peptidase_S1A"/>
</dbReference>
<dbReference type="Gene3D" id="2.40.10.10">
    <property type="entry name" value="Trypsin-like serine proteases"/>
    <property type="match status" value="1"/>
</dbReference>
<dbReference type="GO" id="GO:0004252">
    <property type="term" value="F:serine-type endopeptidase activity"/>
    <property type="evidence" value="ECO:0007669"/>
    <property type="project" value="InterPro"/>
</dbReference>
<dbReference type="Pfam" id="PF00089">
    <property type="entry name" value="Trypsin"/>
    <property type="match status" value="1"/>
</dbReference>
<comment type="similarity">
    <text evidence="1">Belongs to the peptidase S1 family.</text>
</comment>
<feature type="domain" description="Peptidase S1" evidence="7">
    <location>
        <begin position="130"/>
        <end position="366"/>
    </location>
</feature>
<dbReference type="InterPro" id="IPR009003">
    <property type="entry name" value="Peptidase_S1_PA"/>
</dbReference>
<dbReference type="Proteomes" id="UP001153714">
    <property type="component" value="Chromosome 17"/>
</dbReference>
<dbReference type="AlphaFoldDB" id="A0A9N9R0X8"/>
<dbReference type="PANTHER" id="PTHR24276:SF91">
    <property type="entry name" value="AT26814P-RELATED"/>
    <property type="match status" value="1"/>
</dbReference>
<sequence length="367" mass="39673">MPAKEQLTVLALVAIVACVFARPDSSNGAIKTNFANGDTSTIIKHDIDTGISEDQSDTSKTSKTRNIVSELAPEANVVGQSNADQHKLVQVPLENGNLGVSSSHIVFPDSSSDSANTIPFSEEESKQIPLFRNVSKTVNQRFPHAVLFGGTCGGSIISPKWVLTAGHCTLFTGGRYVLAGTGNSGDNTGVSRRVKKLHLHPLFTVGPYWVDAQNFDLKQVAARWDFMLAELDQPFDFDGVTIDAITLNEEKDVTPETLAGYAGYGTDHHGGFMRSEMHAMDLKIKPNEVCKKLIQYNSDDMLCARGYEPNFDAACNGDSGSGLVANNKLMGVASWVENDAFECKAGNIVVFSKVAAVRDWIRQVANV</sequence>
<evidence type="ECO:0000313" key="8">
    <source>
        <dbReference type="EMBL" id="CAG9787341.1"/>
    </source>
</evidence>
<organism evidence="8 9">
    <name type="scientific">Diatraea saccharalis</name>
    <name type="common">sugarcane borer</name>
    <dbReference type="NCBI Taxonomy" id="40085"/>
    <lineage>
        <taxon>Eukaryota</taxon>
        <taxon>Metazoa</taxon>
        <taxon>Ecdysozoa</taxon>
        <taxon>Arthropoda</taxon>
        <taxon>Hexapoda</taxon>
        <taxon>Insecta</taxon>
        <taxon>Pterygota</taxon>
        <taxon>Neoptera</taxon>
        <taxon>Endopterygota</taxon>
        <taxon>Lepidoptera</taxon>
        <taxon>Glossata</taxon>
        <taxon>Ditrysia</taxon>
        <taxon>Pyraloidea</taxon>
        <taxon>Crambidae</taxon>
        <taxon>Crambinae</taxon>
        <taxon>Diatraea</taxon>
    </lineage>
</organism>
<dbReference type="InterPro" id="IPR050430">
    <property type="entry name" value="Peptidase_S1"/>
</dbReference>
<proteinExistence type="inferred from homology"/>